<reference evidence="6 7" key="1">
    <citation type="submission" date="2019-03" db="EMBL/GenBank/DDBJ databases">
        <title>Genomic Encyclopedia of Type Strains, Phase IV (KMG-IV): sequencing the most valuable type-strain genomes for metagenomic binning, comparative biology and taxonomic classification.</title>
        <authorList>
            <person name="Goeker M."/>
        </authorList>
    </citation>
    <scope>NUCLEOTIDE SEQUENCE [LARGE SCALE GENOMIC DNA]</scope>
    <source>
        <strain evidence="6 7">DSM 6770</strain>
    </source>
</reference>
<feature type="transmembrane region" description="Helical" evidence="4">
    <location>
        <begin position="166"/>
        <end position="189"/>
    </location>
</feature>
<dbReference type="GO" id="GO:0022857">
    <property type="term" value="F:transmembrane transporter activity"/>
    <property type="evidence" value="ECO:0007669"/>
    <property type="project" value="InterPro"/>
</dbReference>
<dbReference type="PROSITE" id="PS50850">
    <property type="entry name" value="MFS"/>
    <property type="match status" value="1"/>
</dbReference>
<keyword evidence="1 4" id="KW-0812">Transmembrane</keyword>
<dbReference type="InterPro" id="IPR020846">
    <property type="entry name" value="MFS_dom"/>
</dbReference>
<proteinExistence type="predicted"/>
<name>A0A4R7NMU5_9GAMM</name>
<sequence length="446" mass="47041">MNATTARRPTTLSAAWSLWTLLLGVGLLMMGNGLQGSLLGVRASAADFGNTVTGLVMSSYFVGFLVGSVLTPRKLREVGHVRVFAALASITSVAILIHALFVDPLIWAAMRFVTGFTYAGLYVVAESWLNGYASNRLRGRLLAIYMVISYLGMGGGQLLLGSADPSGMALFLLVSILVSLALVPILISYTPQPELSQPEAMSLRTLYRLSPLGTVGCFMTGITNGAVFGMGAVFATNSGLSVAQVSVFMSAFIFGGAILQWPLGKLSDKADRQWVIVGVALVAVILALVGALVGGWSPMALTLLGALLGATTLTLYSIFLACANDFLTDQQTVAASASLVLALGIGAILGPASAGVLMEWLGPDGFLWDLAVMHIVMVLFGLYCIRHYPTSESPEQGHYVMVASDTTPLGTAWTEEAAQEEGQLELALEMAVEPETETDDETLTGR</sequence>
<feature type="transmembrane region" description="Helical" evidence="4">
    <location>
        <begin position="274"/>
        <end position="293"/>
    </location>
</feature>
<comment type="caution">
    <text evidence="6">The sequence shown here is derived from an EMBL/GenBank/DDBJ whole genome shotgun (WGS) entry which is preliminary data.</text>
</comment>
<organism evidence="6 7">
    <name type="scientific">Chromohalobacter marismortui</name>
    <dbReference type="NCBI Taxonomy" id="42055"/>
    <lineage>
        <taxon>Bacteria</taxon>
        <taxon>Pseudomonadati</taxon>
        <taxon>Pseudomonadota</taxon>
        <taxon>Gammaproteobacteria</taxon>
        <taxon>Oceanospirillales</taxon>
        <taxon>Halomonadaceae</taxon>
        <taxon>Chromohalobacter</taxon>
    </lineage>
</organism>
<evidence type="ECO:0000259" key="5">
    <source>
        <dbReference type="PROSITE" id="PS50850"/>
    </source>
</evidence>
<dbReference type="CDD" id="cd17477">
    <property type="entry name" value="MFS_YcaD_like"/>
    <property type="match status" value="1"/>
</dbReference>
<dbReference type="RefSeq" id="WP_133697409.1">
    <property type="nucleotide sequence ID" value="NZ_SOBR01000004.1"/>
</dbReference>
<dbReference type="OrthoDB" id="9810614at2"/>
<feature type="transmembrane region" description="Helical" evidence="4">
    <location>
        <begin position="108"/>
        <end position="129"/>
    </location>
</feature>
<feature type="transmembrane region" description="Helical" evidence="4">
    <location>
        <begin position="83"/>
        <end position="102"/>
    </location>
</feature>
<feature type="transmembrane region" description="Helical" evidence="4">
    <location>
        <begin position="51"/>
        <end position="71"/>
    </location>
</feature>
<dbReference type="AlphaFoldDB" id="A0A4R7NMU5"/>
<dbReference type="EMBL" id="SOBR01000004">
    <property type="protein sequence ID" value="TDU22007.1"/>
    <property type="molecule type" value="Genomic_DNA"/>
</dbReference>
<feature type="transmembrane region" description="Helical" evidence="4">
    <location>
        <begin position="333"/>
        <end position="354"/>
    </location>
</feature>
<feature type="transmembrane region" description="Helical" evidence="4">
    <location>
        <begin position="299"/>
        <end position="321"/>
    </location>
</feature>
<evidence type="ECO:0000256" key="2">
    <source>
        <dbReference type="ARBA" id="ARBA00022989"/>
    </source>
</evidence>
<dbReference type="InterPro" id="IPR047200">
    <property type="entry name" value="MFS_YcaD-like"/>
</dbReference>
<accession>A0A4R7NMU5</accession>
<keyword evidence="7" id="KW-1185">Reference proteome</keyword>
<feature type="transmembrane region" description="Helical" evidence="4">
    <location>
        <begin position="241"/>
        <end position="262"/>
    </location>
</feature>
<feature type="domain" description="Major facilitator superfamily (MFS) profile" evidence="5">
    <location>
        <begin position="209"/>
        <end position="446"/>
    </location>
</feature>
<feature type="transmembrane region" description="Helical" evidence="4">
    <location>
        <begin position="366"/>
        <end position="385"/>
    </location>
</feature>
<dbReference type="InterPro" id="IPR011701">
    <property type="entry name" value="MFS"/>
</dbReference>
<dbReference type="Gene3D" id="1.20.1250.20">
    <property type="entry name" value="MFS general substrate transporter like domains"/>
    <property type="match status" value="2"/>
</dbReference>
<evidence type="ECO:0000313" key="6">
    <source>
        <dbReference type="EMBL" id="TDU22007.1"/>
    </source>
</evidence>
<keyword evidence="2 4" id="KW-1133">Transmembrane helix</keyword>
<evidence type="ECO:0000256" key="1">
    <source>
        <dbReference type="ARBA" id="ARBA00022692"/>
    </source>
</evidence>
<dbReference type="Pfam" id="PF07690">
    <property type="entry name" value="MFS_1"/>
    <property type="match status" value="1"/>
</dbReference>
<dbReference type="GO" id="GO:0005886">
    <property type="term" value="C:plasma membrane"/>
    <property type="evidence" value="ECO:0007669"/>
    <property type="project" value="TreeGrafter"/>
</dbReference>
<feature type="transmembrane region" description="Helical" evidence="4">
    <location>
        <begin position="12"/>
        <end position="31"/>
    </location>
</feature>
<evidence type="ECO:0000256" key="3">
    <source>
        <dbReference type="ARBA" id="ARBA00023136"/>
    </source>
</evidence>
<dbReference type="InterPro" id="IPR036259">
    <property type="entry name" value="MFS_trans_sf"/>
</dbReference>
<gene>
    <name evidence="6" type="ORF">C8E00_104187</name>
</gene>
<feature type="transmembrane region" description="Helical" evidence="4">
    <location>
        <begin position="209"/>
        <end position="235"/>
    </location>
</feature>
<protein>
    <submittedName>
        <fullName evidence="6">Putative MFS family arabinose efflux permease</fullName>
    </submittedName>
</protein>
<keyword evidence="3 4" id="KW-0472">Membrane</keyword>
<feature type="transmembrane region" description="Helical" evidence="4">
    <location>
        <begin position="141"/>
        <end position="160"/>
    </location>
</feature>
<dbReference type="SUPFAM" id="SSF103473">
    <property type="entry name" value="MFS general substrate transporter"/>
    <property type="match status" value="1"/>
</dbReference>
<evidence type="ECO:0000313" key="7">
    <source>
        <dbReference type="Proteomes" id="UP000295380"/>
    </source>
</evidence>
<evidence type="ECO:0000256" key="4">
    <source>
        <dbReference type="SAM" id="Phobius"/>
    </source>
</evidence>
<dbReference type="PANTHER" id="PTHR23521">
    <property type="entry name" value="TRANSPORTER MFS SUPERFAMILY"/>
    <property type="match status" value="1"/>
</dbReference>
<dbReference type="Proteomes" id="UP000295380">
    <property type="component" value="Unassembled WGS sequence"/>
</dbReference>
<dbReference type="PANTHER" id="PTHR23521:SF3">
    <property type="entry name" value="MFS TRANSPORTER"/>
    <property type="match status" value="1"/>
</dbReference>